<evidence type="ECO:0000313" key="2">
    <source>
        <dbReference type="Proteomes" id="UP000823598"/>
    </source>
</evidence>
<dbReference type="EMBL" id="JADIMC010000112">
    <property type="protein sequence ID" value="MBO8477194.1"/>
    <property type="molecule type" value="Genomic_DNA"/>
</dbReference>
<dbReference type="AlphaFoldDB" id="A0A9D9IQJ8"/>
<protein>
    <submittedName>
        <fullName evidence="1">Uncharacterized protein</fullName>
    </submittedName>
</protein>
<gene>
    <name evidence="1" type="ORF">IAB88_09410</name>
</gene>
<dbReference type="Proteomes" id="UP000823598">
    <property type="component" value="Unassembled WGS sequence"/>
</dbReference>
<proteinExistence type="predicted"/>
<evidence type="ECO:0000313" key="1">
    <source>
        <dbReference type="EMBL" id="MBO8477194.1"/>
    </source>
</evidence>
<accession>A0A9D9IQJ8</accession>
<organism evidence="1 2">
    <name type="scientific">Candidatus Limisoma faecipullorum</name>
    <dbReference type="NCBI Taxonomy" id="2840854"/>
    <lineage>
        <taxon>Bacteria</taxon>
        <taxon>Pseudomonadati</taxon>
        <taxon>Bacteroidota</taxon>
        <taxon>Bacteroidia</taxon>
        <taxon>Bacteroidales</taxon>
        <taxon>Candidatus Limisoma</taxon>
    </lineage>
</organism>
<reference evidence="1" key="2">
    <citation type="journal article" date="2021" name="PeerJ">
        <title>Extensive microbial diversity within the chicken gut microbiome revealed by metagenomics and culture.</title>
        <authorList>
            <person name="Gilroy R."/>
            <person name="Ravi A."/>
            <person name="Getino M."/>
            <person name="Pursley I."/>
            <person name="Horton D.L."/>
            <person name="Alikhan N.F."/>
            <person name="Baker D."/>
            <person name="Gharbi K."/>
            <person name="Hall N."/>
            <person name="Watson M."/>
            <person name="Adriaenssens E.M."/>
            <person name="Foster-Nyarko E."/>
            <person name="Jarju S."/>
            <person name="Secka A."/>
            <person name="Antonio M."/>
            <person name="Oren A."/>
            <person name="Chaudhuri R.R."/>
            <person name="La Ragione R."/>
            <person name="Hildebrand F."/>
            <person name="Pallen M.J."/>
        </authorList>
    </citation>
    <scope>NUCLEOTIDE SEQUENCE</scope>
    <source>
        <strain evidence="1">6919</strain>
    </source>
</reference>
<sequence>MKKIEYTVEQMSAIYKMAKAIYNKEERLKNGKETLFLSHGIDKNSFADFYRALKKMLDGELHTRGINTDLRDYYLSQIYKDYGAEKIKDSLKSLYGLYYLL</sequence>
<comment type="caution">
    <text evidence="1">The sequence shown here is derived from an EMBL/GenBank/DDBJ whole genome shotgun (WGS) entry which is preliminary data.</text>
</comment>
<name>A0A9D9IQJ8_9BACT</name>
<reference evidence="1" key="1">
    <citation type="submission" date="2020-10" db="EMBL/GenBank/DDBJ databases">
        <authorList>
            <person name="Gilroy R."/>
        </authorList>
    </citation>
    <scope>NUCLEOTIDE SEQUENCE</scope>
    <source>
        <strain evidence="1">6919</strain>
    </source>
</reference>